<sequence>MSGGPSVRQKYDSVNHFTPSRSRCILSVGGDAAAPLGLCSQFRGALAQPMCFCRSFPLSPDILCLLIPSEKPVLSDAIYASRLCKQDLVFLYTFYWIFHYLLSGCLYLPLLHLNKILHRERRWHGTTSRLPHAVCLYLLSLSYKTATSPQQKFFSSLPIFNTQKSRRLWNNRRVSPHVGTMKVTIKSWSFPSPPALPTMASPSDHWRSSLLERQKRDITNLLAHNSSLRDKEINDRVKRDGNKDRVPRSITPPTWIMEEIENAQENREIRKTDSKPYLKSAYKGALALAIPPWTGPDDVDILDENVDPLSPTFDTIGSPTLPPGSLKIPPKSRSSSREPLRDITPPSWVLENKAYGFGCDGEDDVHEDPEGKLSAVSPLHRDSSLSLESVGNELWGPEICIEGGARVILDRASSHDESNRGGSVSRRMEEVENSASYTDNSTQESLIDLEIPAPFDTDTNYFAANPALFELLGLNVDGVGPHPDLEVRGNVPGSRTAQVLPARLSKDCIPYAVALQLAKAGIDFEEAFLFTEYLVEGGLEEYLAGKDDAGEHPEDDDARKAKEDFLNHAKDKEDTEITQALEDDFMYRAAHRVIVSNIAAGADEIDIADMFKTEMIPVHEVRMLKERELRKRTQVALVDLHEASHLEHAECMIGRIFGLKVEIRRAVRV</sequence>
<evidence type="ECO:0000313" key="4">
    <source>
        <dbReference type="Proteomes" id="UP000799770"/>
    </source>
</evidence>
<accession>A0A6A5YPJ5</accession>
<organism evidence="3 4">
    <name type="scientific">Lophiotrema nucula</name>
    <dbReference type="NCBI Taxonomy" id="690887"/>
    <lineage>
        <taxon>Eukaryota</taxon>
        <taxon>Fungi</taxon>
        <taxon>Dikarya</taxon>
        <taxon>Ascomycota</taxon>
        <taxon>Pezizomycotina</taxon>
        <taxon>Dothideomycetes</taxon>
        <taxon>Pleosporomycetidae</taxon>
        <taxon>Pleosporales</taxon>
        <taxon>Lophiotremataceae</taxon>
        <taxon>Lophiotrema</taxon>
    </lineage>
</organism>
<feature type="region of interest" description="Disordered" evidence="1">
    <location>
        <begin position="412"/>
        <end position="443"/>
    </location>
</feature>
<proteinExistence type="predicted"/>
<dbReference type="AlphaFoldDB" id="A0A6A5YPJ5"/>
<evidence type="ECO:0000313" key="3">
    <source>
        <dbReference type="EMBL" id="KAF2109056.1"/>
    </source>
</evidence>
<gene>
    <name evidence="3" type="ORF">BDV96DRAFT_249302</name>
</gene>
<dbReference type="Proteomes" id="UP000799770">
    <property type="component" value="Unassembled WGS sequence"/>
</dbReference>
<protein>
    <submittedName>
        <fullName evidence="3">Uncharacterized protein</fullName>
    </submittedName>
</protein>
<name>A0A6A5YPJ5_9PLEO</name>
<reference evidence="3" key="1">
    <citation type="journal article" date="2020" name="Stud. Mycol.">
        <title>101 Dothideomycetes genomes: a test case for predicting lifestyles and emergence of pathogens.</title>
        <authorList>
            <person name="Haridas S."/>
            <person name="Albert R."/>
            <person name="Binder M."/>
            <person name="Bloem J."/>
            <person name="Labutti K."/>
            <person name="Salamov A."/>
            <person name="Andreopoulos B."/>
            <person name="Baker S."/>
            <person name="Barry K."/>
            <person name="Bills G."/>
            <person name="Bluhm B."/>
            <person name="Cannon C."/>
            <person name="Castanera R."/>
            <person name="Culley D."/>
            <person name="Daum C."/>
            <person name="Ezra D."/>
            <person name="Gonzalez J."/>
            <person name="Henrissat B."/>
            <person name="Kuo A."/>
            <person name="Liang C."/>
            <person name="Lipzen A."/>
            <person name="Lutzoni F."/>
            <person name="Magnuson J."/>
            <person name="Mondo S."/>
            <person name="Nolan M."/>
            <person name="Ohm R."/>
            <person name="Pangilinan J."/>
            <person name="Park H.-J."/>
            <person name="Ramirez L."/>
            <person name="Alfaro M."/>
            <person name="Sun H."/>
            <person name="Tritt A."/>
            <person name="Yoshinaga Y."/>
            <person name="Zwiers L.-H."/>
            <person name="Turgeon B."/>
            <person name="Goodwin S."/>
            <person name="Spatafora J."/>
            <person name="Crous P."/>
            <person name="Grigoriev I."/>
        </authorList>
    </citation>
    <scope>NUCLEOTIDE SEQUENCE</scope>
    <source>
        <strain evidence="3">CBS 627.86</strain>
    </source>
</reference>
<feature type="region of interest" description="Disordered" evidence="1">
    <location>
        <begin position="313"/>
        <end position="343"/>
    </location>
</feature>
<dbReference type="OrthoDB" id="3796937at2759"/>
<keyword evidence="4" id="KW-1185">Reference proteome</keyword>
<keyword evidence="2" id="KW-0472">Membrane</keyword>
<keyword evidence="2" id="KW-0812">Transmembrane</keyword>
<evidence type="ECO:0000256" key="2">
    <source>
        <dbReference type="SAM" id="Phobius"/>
    </source>
</evidence>
<keyword evidence="2" id="KW-1133">Transmembrane helix</keyword>
<evidence type="ECO:0000256" key="1">
    <source>
        <dbReference type="SAM" id="MobiDB-lite"/>
    </source>
</evidence>
<feature type="compositionally biased region" description="Polar residues" evidence="1">
    <location>
        <begin position="433"/>
        <end position="443"/>
    </location>
</feature>
<dbReference type="EMBL" id="ML977344">
    <property type="protein sequence ID" value="KAF2109056.1"/>
    <property type="molecule type" value="Genomic_DNA"/>
</dbReference>
<feature type="transmembrane region" description="Helical" evidence="2">
    <location>
        <begin position="89"/>
        <end position="110"/>
    </location>
</feature>